<comment type="similarity">
    <text evidence="1 4 5">Belongs to the tRNA pseudouridine synthase TruA family.</text>
</comment>
<feature type="active site" description="Nucleophile" evidence="4">
    <location>
        <position position="52"/>
    </location>
</feature>
<dbReference type="Gene3D" id="3.30.70.660">
    <property type="entry name" value="Pseudouridine synthase I, catalytic domain, C-terminal subdomain"/>
    <property type="match status" value="1"/>
</dbReference>
<evidence type="ECO:0000256" key="1">
    <source>
        <dbReference type="ARBA" id="ARBA00009375"/>
    </source>
</evidence>
<dbReference type="NCBIfam" id="TIGR00071">
    <property type="entry name" value="hisT_truA"/>
    <property type="match status" value="1"/>
</dbReference>
<evidence type="ECO:0000313" key="8">
    <source>
        <dbReference type="Proteomes" id="UP001519308"/>
    </source>
</evidence>
<gene>
    <name evidence="4" type="primary">truA</name>
    <name evidence="7" type="ORF">J2Z44_001495</name>
</gene>
<comment type="caution">
    <text evidence="4">Lacks conserved residue(s) required for the propagation of feature annotation.</text>
</comment>
<dbReference type="Proteomes" id="UP001519308">
    <property type="component" value="Unassembled WGS sequence"/>
</dbReference>
<dbReference type="InterPro" id="IPR020103">
    <property type="entry name" value="PsdUridine_synth_cat_dom_sf"/>
</dbReference>
<dbReference type="InterPro" id="IPR020094">
    <property type="entry name" value="TruA/RsuA/RluB/E/F_N"/>
</dbReference>
<accession>A0ABS4K1P0</accession>
<dbReference type="PANTHER" id="PTHR11142">
    <property type="entry name" value="PSEUDOURIDYLATE SYNTHASE"/>
    <property type="match status" value="1"/>
</dbReference>
<dbReference type="InterPro" id="IPR020097">
    <property type="entry name" value="PsdUridine_synth_TruA_a/b_dom"/>
</dbReference>
<dbReference type="RefSeq" id="WP_021285457.1">
    <property type="nucleotide sequence ID" value="NZ_JAGGLL010000009.1"/>
</dbReference>
<proteinExistence type="inferred from homology"/>
<sequence length="244" mass="27801">MRNIKLVLEYDGTNYAGWQRQKEFLTIQGIVEEAIHKLTGEELNIIGCSRTDSKVHARAYVCNFVTSSRIPAAKFREALNDKLPEDIVVIESSEVDENFHSRYHSKGKMYCYTIYNSPVRSAIDRNYVYHHKGNLNIEFMEEASSYFLGTHDFSAFRKLGSSVKSTTRTIHDLRIEKIGDYIRIYISADGFLYNMARIIVGTLVEVGSGKIHPSSINEIIKSKDRTKAGKSLPPQGLTLVEVYY</sequence>
<organism evidence="7 8">
    <name type="scientific">Clostridium punense</name>
    <dbReference type="NCBI Taxonomy" id="1054297"/>
    <lineage>
        <taxon>Bacteria</taxon>
        <taxon>Bacillati</taxon>
        <taxon>Bacillota</taxon>
        <taxon>Clostridia</taxon>
        <taxon>Eubacteriales</taxon>
        <taxon>Clostridiaceae</taxon>
        <taxon>Clostridium</taxon>
    </lineage>
</organism>
<evidence type="ECO:0000256" key="4">
    <source>
        <dbReference type="HAMAP-Rule" id="MF_00171"/>
    </source>
</evidence>
<dbReference type="SUPFAM" id="SSF55120">
    <property type="entry name" value="Pseudouridine synthase"/>
    <property type="match status" value="1"/>
</dbReference>
<keyword evidence="3 4" id="KW-0413">Isomerase</keyword>
<evidence type="ECO:0000259" key="6">
    <source>
        <dbReference type="Pfam" id="PF01416"/>
    </source>
</evidence>
<dbReference type="GO" id="GO:0160147">
    <property type="term" value="F:tRNA pseudouridine(38-40) synthase activity"/>
    <property type="evidence" value="ECO:0007669"/>
    <property type="project" value="UniProtKB-EC"/>
</dbReference>
<dbReference type="PIRSF" id="PIRSF001430">
    <property type="entry name" value="tRNA_psdUrid_synth"/>
    <property type="match status" value="1"/>
</dbReference>
<comment type="function">
    <text evidence="4">Formation of pseudouridine at positions 38, 39 and 40 in the anticodon stem and loop of transfer RNAs.</text>
</comment>
<comment type="caution">
    <text evidence="7">The sequence shown here is derived from an EMBL/GenBank/DDBJ whole genome shotgun (WGS) entry which is preliminary data.</text>
</comment>
<dbReference type="HAMAP" id="MF_00171">
    <property type="entry name" value="TruA"/>
    <property type="match status" value="1"/>
</dbReference>
<evidence type="ECO:0000313" key="7">
    <source>
        <dbReference type="EMBL" id="MBP2021699.1"/>
    </source>
</evidence>
<feature type="binding site" evidence="4">
    <location>
        <position position="110"/>
    </location>
    <ligand>
        <name>substrate</name>
    </ligand>
</feature>
<dbReference type="Pfam" id="PF01416">
    <property type="entry name" value="PseudoU_synth_1"/>
    <property type="match status" value="2"/>
</dbReference>
<comment type="catalytic activity">
    <reaction evidence="4 5">
        <text>uridine(38/39/40) in tRNA = pseudouridine(38/39/40) in tRNA</text>
        <dbReference type="Rhea" id="RHEA:22376"/>
        <dbReference type="Rhea" id="RHEA-COMP:10085"/>
        <dbReference type="Rhea" id="RHEA-COMP:10087"/>
        <dbReference type="ChEBI" id="CHEBI:65314"/>
        <dbReference type="ChEBI" id="CHEBI:65315"/>
        <dbReference type="EC" id="5.4.99.12"/>
    </reaction>
</comment>
<dbReference type="CDD" id="cd02570">
    <property type="entry name" value="PseudoU_synth_EcTruA"/>
    <property type="match status" value="1"/>
</dbReference>
<evidence type="ECO:0000256" key="5">
    <source>
        <dbReference type="RuleBase" id="RU003792"/>
    </source>
</evidence>
<name>A0ABS4K1P0_9CLOT</name>
<protein>
    <recommendedName>
        <fullName evidence="4">tRNA pseudouridine synthase A</fullName>
        <ecNumber evidence="4">5.4.99.12</ecNumber>
    </recommendedName>
    <alternativeName>
        <fullName evidence="4">tRNA pseudouridine(38-40) synthase</fullName>
    </alternativeName>
    <alternativeName>
        <fullName evidence="4">tRNA pseudouridylate synthase I</fullName>
    </alternativeName>
    <alternativeName>
        <fullName evidence="4">tRNA-uridine isomerase I</fullName>
    </alternativeName>
</protein>
<comment type="subunit">
    <text evidence="4">Homodimer.</text>
</comment>
<dbReference type="EC" id="5.4.99.12" evidence="4"/>
<keyword evidence="8" id="KW-1185">Reference proteome</keyword>
<dbReference type="PANTHER" id="PTHR11142:SF0">
    <property type="entry name" value="TRNA PSEUDOURIDINE SYNTHASE-LIKE 1"/>
    <property type="match status" value="1"/>
</dbReference>
<dbReference type="InterPro" id="IPR020095">
    <property type="entry name" value="PsdUridine_synth_TruA_C"/>
</dbReference>
<dbReference type="EMBL" id="JAGGLL010000009">
    <property type="protein sequence ID" value="MBP2021699.1"/>
    <property type="molecule type" value="Genomic_DNA"/>
</dbReference>
<evidence type="ECO:0000256" key="3">
    <source>
        <dbReference type="ARBA" id="ARBA00023235"/>
    </source>
</evidence>
<dbReference type="Gene3D" id="3.30.70.580">
    <property type="entry name" value="Pseudouridine synthase I, catalytic domain, N-terminal subdomain"/>
    <property type="match status" value="1"/>
</dbReference>
<keyword evidence="2 4" id="KW-0819">tRNA processing</keyword>
<reference evidence="7 8" key="1">
    <citation type="submission" date="2021-03" db="EMBL/GenBank/DDBJ databases">
        <title>Genomic Encyclopedia of Type Strains, Phase IV (KMG-IV): sequencing the most valuable type-strain genomes for metagenomic binning, comparative biology and taxonomic classification.</title>
        <authorList>
            <person name="Goeker M."/>
        </authorList>
    </citation>
    <scope>NUCLEOTIDE SEQUENCE [LARGE SCALE GENOMIC DNA]</scope>
    <source>
        <strain evidence="7 8">DSM 28650</strain>
    </source>
</reference>
<dbReference type="InterPro" id="IPR001406">
    <property type="entry name" value="PsdUridine_synth_TruA"/>
</dbReference>
<feature type="domain" description="Pseudouridine synthase I TruA alpha/beta" evidence="6">
    <location>
        <begin position="143"/>
        <end position="244"/>
    </location>
</feature>
<feature type="domain" description="Pseudouridine synthase I TruA alpha/beta" evidence="6">
    <location>
        <begin position="9"/>
        <end position="103"/>
    </location>
</feature>
<evidence type="ECO:0000256" key="2">
    <source>
        <dbReference type="ARBA" id="ARBA00022694"/>
    </source>
</evidence>